<feature type="domain" description="Helicase ATP-binding" evidence="3">
    <location>
        <begin position="59"/>
        <end position="242"/>
    </location>
</feature>
<organism evidence="5 6">
    <name type="scientific">Halocalculus aciditolerans</name>
    <dbReference type="NCBI Taxonomy" id="1383812"/>
    <lineage>
        <taxon>Archaea</taxon>
        <taxon>Methanobacteriati</taxon>
        <taxon>Methanobacteriota</taxon>
        <taxon>Stenosarchaea group</taxon>
        <taxon>Halobacteria</taxon>
        <taxon>Halobacteriales</taxon>
        <taxon>Halobacteriaceae</taxon>
        <taxon>Halocalculus</taxon>
    </lineage>
</organism>
<dbReference type="Proteomes" id="UP000607197">
    <property type="component" value="Unassembled WGS sequence"/>
</dbReference>
<dbReference type="GO" id="GO:0043138">
    <property type="term" value="F:3'-5' DNA helicase activity"/>
    <property type="evidence" value="ECO:0007669"/>
    <property type="project" value="TreeGrafter"/>
</dbReference>
<dbReference type="PROSITE" id="PS51192">
    <property type="entry name" value="HELICASE_ATP_BIND_1"/>
    <property type="match status" value="1"/>
</dbReference>
<feature type="domain" description="Helicase C-terminal" evidence="4">
    <location>
        <begin position="279"/>
        <end position="436"/>
    </location>
</feature>
<dbReference type="OrthoDB" id="36796at2157"/>
<dbReference type="GO" id="GO:0003676">
    <property type="term" value="F:nucleic acid binding"/>
    <property type="evidence" value="ECO:0007669"/>
    <property type="project" value="InterPro"/>
</dbReference>
<dbReference type="CDD" id="cd17923">
    <property type="entry name" value="DEXHc_Hrq1-like"/>
    <property type="match status" value="1"/>
</dbReference>
<dbReference type="Pfam" id="PF00270">
    <property type="entry name" value="DEAD"/>
    <property type="match status" value="1"/>
</dbReference>
<dbReference type="InterPro" id="IPR001650">
    <property type="entry name" value="Helicase_C-like"/>
</dbReference>
<gene>
    <name evidence="5" type="ORF">GCM10009039_14360</name>
</gene>
<accession>A0A830FIX6</accession>
<keyword evidence="1" id="KW-0547">Nucleotide-binding</keyword>
<evidence type="ECO:0000313" key="5">
    <source>
        <dbReference type="EMBL" id="GGL57313.1"/>
    </source>
</evidence>
<dbReference type="InterPro" id="IPR018973">
    <property type="entry name" value="MZB"/>
</dbReference>
<dbReference type="GO" id="GO:0036297">
    <property type="term" value="P:interstrand cross-link repair"/>
    <property type="evidence" value="ECO:0007669"/>
    <property type="project" value="TreeGrafter"/>
</dbReference>
<dbReference type="RefSeq" id="WP_188977406.1">
    <property type="nucleotide sequence ID" value="NZ_BMPG01000002.1"/>
</dbReference>
<dbReference type="InterPro" id="IPR027417">
    <property type="entry name" value="P-loop_NTPase"/>
</dbReference>
<dbReference type="GO" id="GO:0005524">
    <property type="term" value="F:ATP binding"/>
    <property type="evidence" value="ECO:0007669"/>
    <property type="project" value="UniProtKB-KW"/>
</dbReference>
<evidence type="ECO:0000313" key="6">
    <source>
        <dbReference type="Proteomes" id="UP000607197"/>
    </source>
</evidence>
<dbReference type="AlphaFoldDB" id="A0A830FIX6"/>
<keyword evidence="5" id="KW-0378">Hydrolase</keyword>
<dbReference type="PANTHER" id="PTHR47957">
    <property type="entry name" value="ATP-DEPENDENT HELICASE HRQ1"/>
    <property type="match status" value="1"/>
</dbReference>
<reference evidence="5" key="2">
    <citation type="submission" date="2020-09" db="EMBL/GenBank/DDBJ databases">
        <authorList>
            <person name="Sun Q."/>
            <person name="Ohkuma M."/>
        </authorList>
    </citation>
    <scope>NUCLEOTIDE SEQUENCE</scope>
    <source>
        <strain evidence="5">JCM 19596</strain>
    </source>
</reference>
<name>A0A830FIX6_9EURY</name>
<comment type="caution">
    <text evidence="5">The sequence shown here is derived from an EMBL/GenBank/DDBJ whole genome shotgun (WGS) entry which is preliminary data.</text>
</comment>
<sequence>MNDPQEWLGEAFGEGRVADARTLPGRAAETRAVDLEPRLASALEDRGITELYAHQADAVDAIRAGKDVVVATPTASGKSLAYTIPAFENAMDHGGRTLYLGPQNALVADQAESLSDLAHGLGFGSKVRVETYTGRLSKAEKRDVRASEPTVVLSNPDMLHYALLPHAHRLWEWFFSTLDLVVVDEVHEYRGVFGSHVALVLRRLARVCERFDASPQFVCASATIGNPVEHAATVTGRAAADFALVDDDRSESGDTHWLLWNPPRQTGGDGRRRSNHVESMEVFTEFVERGHQTLVFTRSRQGAEQNANRSRDRLRERGEHDLAERIAAYQAALTHDRRRELEAGLQSGDLRGVWSTSALELGVDVGGLDAVVLDGYPGTRMNTFQRAGRAGRGSADSAVVLVAGEDQLDQYVMNNPEALFDGPPERAVADPENDQILDPHLRSAARENWLKPGDSEHFPEFEAHVDALADAGELERRDTDYGTRWTYAGEGSPQHEMSLRSIDDGNVQLLDSSNTKLAELSHADAVRDAHPGAIYHHQGKTYEVSDLDLDAGVARLQRTYADHYTRVLTDKTISVEADLDTSTPFARDDVTARFADITLTTQVTGYERRDAKRGETVGTIPLDLPPRTLETKALYYAVPEDVAEALVAGGDLPGAIHAAEHAMISMFPTELLCDRGDIGGVSTPRHPHTGEPTIFIYDGYPGGVGLVREGYGSLGSLAASTLDMLRGCDCEAGCPACVQSPQCGNANDPLDKNLAITLLDALVAGD</sequence>
<evidence type="ECO:0000256" key="2">
    <source>
        <dbReference type="ARBA" id="ARBA00022840"/>
    </source>
</evidence>
<proteinExistence type="predicted"/>
<dbReference type="Gene3D" id="3.40.50.300">
    <property type="entry name" value="P-loop containing nucleotide triphosphate hydrolases"/>
    <property type="match status" value="2"/>
</dbReference>
<keyword evidence="5" id="KW-0347">Helicase</keyword>
<dbReference type="PANTHER" id="PTHR47957:SF3">
    <property type="entry name" value="ATP-DEPENDENT HELICASE HRQ1"/>
    <property type="match status" value="1"/>
</dbReference>
<dbReference type="GO" id="GO:0006289">
    <property type="term" value="P:nucleotide-excision repair"/>
    <property type="evidence" value="ECO:0007669"/>
    <property type="project" value="TreeGrafter"/>
</dbReference>
<keyword evidence="6" id="KW-1185">Reference proteome</keyword>
<dbReference type="PROSITE" id="PS51194">
    <property type="entry name" value="HELICASE_CTER"/>
    <property type="match status" value="1"/>
</dbReference>
<reference evidence="5" key="1">
    <citation type="journal article" date="2014" name="Int. J. Syst. Evol. Microbiol.">
        <title>Complete genome sequence of Corynebacterium casei LMG S-19264T (=DSM 44701T), isolated from a smear-ripened cheese.</title>
        <authorList>
            <consortium name="US DOE Joint Genome Institute (JGI-PGF)"/>
            <person name="Walter F."/>
            <person name="Albersmeier A."/>
            <person name="Kalinowski J."/>
            <person name="Ruckert C."/>
        </authorList>
    </citation>
    <scope>NUCLEOTIDE SEQUENCE</scope>
    <source>
        <strain evidence="5">JCM 19596</strain>
    </source>
</reference>
<dbReference type="InterPro" id="IPR014001">
    <property type="entry name" value="Helicase_ATP-bd"/>
</dbReference>
<dbReference type="InterPro" id="IPR011545">
    <property type="entry name" value="DEAD/DEAH_box_helicase_dom"/>
</dbReference>
<dbReference type="SMART" id="SM00490">
    <property type="entry name" value="HELICc"/>
    <property type="match status" value="1"/>
</dbReference>
<dbReference type="SUPFAM" id="SSF52540">
    <property type="entry name" value="P-loop containing nucleoside triphosphate hydrolases"/>
    <property type="match status" value="1"/>
</dbReference>
<keyword evidence="2" id="KW-0067">ATP-binding</keyword>
<dbReference type="SMART" id="SM00487">
    <property type="entry name" value="DEXDc"/>
    <property type="match status" value="1"/>
</dbReference>
<dbReference type="Pfam" id="PF09369">
    <property type="entry name" value="MZB"/>
    <property type="match status" value="1"/>
</dbReference>
<evidence type="ECO:0000256" key="1">
    <source>
        <dbReference type="ARBA" id="ARBA00022741"/>
    </source>
</evidence>
<evidence type="ECO:0000259" key="3">
    <source>
        <dbReference type="PROSITE" id="PS51192"/>
    </source>
</evidence>
<protein>
    <submittedName>
        <fullName evidence="5">ATP-dependent helicase</fullName>
    </submittedName>
</protein>
<dbReference type="EMBL" id="BMPG01000002">
    <property type="protein sequence ID" value="GGL57313.1"/>
    <property type="molecule type" value="Genomic_DNA"/>
</dbReference>
<dbReference type="Pfam" id="PF00271">
    <property type="entry name" value="Helicase_C"/>
    <property type="match status" value="1"/>
</dbReference>
<dbReference type="CDD" id="cd18797">
    <property type="entry name" value="SF2_C_Hrq"/>
    <property type="match status" value="1"/>
</dbReference>
<evidence type="ECO:0000259" key="4">
    <source>
        <dbReference type="PROSITE" id="PS51194"/>
    </source>
</evidence>